<proteinExistence type="predicted"/>
<reference evidence="2 3" key="1">
    <citation type="submission" date="2019-04" db="EMBL/GenBank/DDBJ databases">
        <title>High contiguity whole genome sequence and gene annotation resource for two Venturia nashicola isolates.</title>
        <authorList>
            <person name="Prokchorchik M."/>
            <person name="Won K."/>
            <person name="Lee Y."/>
            <person name="Choi E.D."/>
            <person name="Segonzac C."/>
            <person name="Sohn K.H."/>
        </authorList>
    </citation>
    <scope>NUCLEOTIDE SEQUENCE [LARGE SCALE GENOMIC DNA]</scope>
    <source>
        <strain evidence="2 3">PRI2</strain>
    </source>
</reference>
<keyword evidence="1" id="KW-0732">Signal</keyword>
<feature type="chain" id="PRO_5021253238" description="AA1-like domain-containing protein" evidence="1">
    <location>
        <begin position="20"/>
        <end position="159"/>
    </location>
</feature>
<accession>A0A4Z1P0G2</accession>
<evidence type="ECO:0008006" key="4">
    <source>
        <dbReference type="Google" id="ProtNLM"/>
    </source>
</evidence>
<sequence>MQFTTALVTLATLASISSAAPAPAAAPQAPAFTGTSKWLYWTVTDLSITSSPTAPKEQFKFTIQYKGQSTKTTCTGPAEAIKCLDASFTINADQGRTEFHTFNVSQKLYQSGAIAVLKGSTNLTTQCLISDGVTPETTNTVCRAKEFKIDAELAKTVTS</sequence>
<dbReference type="AlphaFoldDB" id="A0A4Z1P0G2"/>
<feature type="signal peptide" evidence="1">
    <location>
        <begin position="1"/>
        <end position="19"/>
    </location>
</feature>
<organism evidence="2 3">
    <name type="scientific">Venturia nashicola</name>
    <dbReference type="NCBI Taxonomy" id="86259"/>
    <lineage>
        <taxon>Eukaryota</taxon>
        <taxon>Fungi</taxon>
        <taxon>Dikarya</taxon>
        <taxon>Ascomycota</taxon>
        <taxon>Pezizomycotina</taxon>
        <taxon>Dothideomycetes</taxon>
        <taxon>Pleosporomycetidae</taxon>
        <taxon>Venturiales</taxon>
        <taxon>Venturiaceae</taxon>
        <taxon>Venturia</taxon>
    </lineage>
</organism>
<evidence type="ECO:0000256" key="1">
    <source>
        <dbReference type="SAM" id="SignalP"/>
    </source>
</evidence>
<comment type="caution">
    <text evidence="2">The sequence shown here is derived from an EMBL/GenBank/DDBJ whole genome shotgun (WGS) entry which is preliminary data.</text>
</comment>
<dbReference type="EMBL" id="SNSC02000025">
    <property type="protein sequence ID" value="TID13666.1"/>
    <property type="molecule type" value="Genomic_DNA"/>
</dbReference>
<dbReference type="Proteomes" id="UP000298493">
    <property type="component" value="Unassembled WGS sequence"/>
</dbReference>
<evidence type="ECO:0000313" key="3">
    <source>
        <dbReference type="Proteomes" id="UP000298493"/>
    </source>
</evidence>
<gene>
    <name evidence="2" type="ORF">E6O75_ATG01644</name>
</gene>
<protein>
    <recommendedName>
        <fullName evidence="4">AA1-like domain-containing protein</fullName>
    </recommendedName>
</protein>
<evidence type="ECO:0000313" key="2">
    <source>
        <dbReference type="EMBL" id="TID13666.1"/>
    </source>
</evidence>
<keyword evidence="3" id="KW-1185">Reference proteome</keyword>
<name>A0A4Z1P0G2_9PEZI</name>